<dbReference type="OrthoDB" id="6195486at2"/>
<sequence>MTEVPDAAAVAPPAETPHRSPHADLWGGVAWMGLAVAILVASIRMDRLADQDINPYTIPGLLPGLLSILMLFFGSMLALRGLLAGGLRQRFAAAGREAIAPGRTLLVIGLCAAFDVGLVGRGLPFWAAAAIFVTVAVLALERSGEGRIGRRPTPAAMLKAAVIGLATGGAVTALFQEVFLVHLP</sequence>
<evidence type="ECO:0008006" key="4">
    <source>
        <dbReference type="Google" id="ProtNLM"/>
    </source>
</evidence>
<comment type="caution">
    <text evidence="2">The sequence shown here is derived from an EMBL/GenBank/DDBJ whole genome shotgun (WGS) entry which is preliminary data.</text>
</comment>
<evidence type="ECO:0000313" key="2">
    <source>
        <dbReference type="EMBL" id="TBW38252.1"/>
    </source>
</evidence>
<evidence type="ECO:0000256" key="1">
    <source>
        <dbReference type="SAM" id="Phobius"/>
    </source>
</evidence>
<accession>A0A4Q9VQX3</accession>
<feature type="transmembrane region" description="Helical" evidence="1">
    <location>
        <begin position="25"/>
        <end position="44"/>
    </location>
</feature>
<keyword evidence="1" id="KW-0812">Transmembrane</keyword>
<keyword evidence="1" id="KW-1133">Transmembrane helix</keyword>
<feature type="transmembrane region" description="Helical" evidence="1">
    <location>
        <begin position="125"/>
        <end position="144"/>
    </location>
</feature>
<dbReference type="RefSeq" id="WP_131309041.1">
    <property type="nucleotide sequence ID" value="NZ_SJFN01000012.1"/>
</dbReference>
<organism evidence="2 3">
    <name type="scientific">Siculibacillus lacustris</name>
    <dbReference type="NCBI Taxonomy" id="1549641"/>
    <lineage>
        <taxon>Bacteria</taxon>
        <taxon>Pseudomonadati</taxon>
        <taxon>Pseudomonadota</taxon>
        <taxon>Alphaproteobacteria</taxon>
        <taxon>Hyphomicrobiales</taxon>
        <taxon>Ancalomicrobiaceae</taxon>
        <taxon>Siculibacillus</taxon>
    </lineage>
</organism>
<protein>
    <recommendedName>
        <fullName evidence="4">Tripartite tricarboxylate transporter TctB family protein</fullName>
    </recommendedName>
</protein>
<name>A0A4Q9VQX3_9HYPH</name>
<feature type="transmembrane region" description="Helical" evidence="1">
    <location>
        <begin position="156"/>
        <end position="175"/>
    </location>
</feature>
<dbReference type="Proteomes" id="UP000292781">
    <property type="component" value="Unassembled WGS sequence"/>
</dbReference>
<reference evidence="2 3" key="1">
    <citation type="submission" date="2019-02" db="EMBL/GenBank/DDBJ databases">
        <title>Siculibacillus lacustris gen. nov., sp. nov., a new rosette-forming bacterium isolated from a freshwater crater lake (Lake St. Ana, Romania).</title>
        <authorList>
            <person name="Felfoldi T."/>
            <person name="Marton Z."/>
            <person name="Szabo A."/>
            <person name="Mentes A."/>
            <person name="Boka K."/>
            <person name="Marialigeti K."/>
            <person name="Mathe I."/>
            <person name="Koncz M."/>
            <person name="Schumann P."/>
            <person name="Toth E."/>
        </authorList>
    </citation>
    <scope>NUCLEOTIDE SEQUENCE [LARGE SCALE GENOMIC DNA]</scope>
    <source>
        <strain evidence="2 3">SA-279</strain>
    </source>
</reference>
<evidence type="ECO:0000313" key="3">
    <source>
        <dbReference type="Proteomes" id="UP000292781"/>
    </source>
</evidence>
<keyword evidence="1" id="KW-0472">Membrane</keyword>
<gene>
    <name evidence="2" type="ORF">EYW49_09920</name>
</gene>
<proteinExistence type="predicted"/>
<dbReference type="AlphaFoldDB" id="A0A4Q9VQX3"/>
<feature type="transmembrane region" description="Helical" evidence="1">
    <location>
        <begin position="56"/>
        <end position="79"/>
    </location>
</feature>
<keyword evidence="3" id="KW-1185">Reference proteome</keyword>
<dbReference type="EMBL" id="SJFN01000012">
    <property type="protein sequence ID" value="TBW38252.1"/>
    <property type="molecule type" value="Genomic_DNA"/>
</dbReference>